<dbReference type="OrthoDB" id="5984255at2759"/>
<reference evidence="1 2" key="1">
    <citation type="journal article" date="2015" name="Genome Biol.">
        <title>Comparative genomics of Steinernema reveals deeply conserved gene regulatory networks.</title>
        <authorList>
            <person name="Dillman A.R."/>
            <person name="Macchietto M."/>
            <person name="Porter C.F."/>
            <person name="Rogers A."/>
            <person name="Williams B."/>
            <person name="Antoshechkin I."/>
            <person name="Lee M.M."/>
            <person name="Goodwin Z."/>
            <person name="Lu X."/>
            <person name="Lewis E.E."/>
            <person name="Goodrich-Blair H."/>
            <person name="Stock S.P."/>
            <person name="Adams B.J."/>
            <person name="Sternberg P.W."/>
            <person name="Mortazavi A."/>
        </authorList>
    </citation>
    <scope>NUCLEOTIDE SEQUENCE [LARGE SCALE GENOMIC DNA]</scope>
    <source>
        <strain evidence="1 2">ALL</strain>
    </source>
</reference>
<name>A0A4U5MTS3_STECR</name>
<sequence length="74" mass="8809">MDFALKSTLDSLFSQENEIGGSDSWKKTMIKEVSFKPVLWQVQDANYMRKDLREQAWAPRTIQPWHEYSMQLNK</sequence>
<evidence type="ECO:0000313" key="2">
    <source>
        <dbReference type="Proteomes" id="UP000298663"/>
    </source>
</evidence>
<dbReference type="AlphaFoldDB" id="A0A4U5MTS3"/>
<evidence type="ECO:0000313" key="1">
    <source>
        <dbReference type="EMBL" id="TKR73177.1"/>
    </source>
</evidence>
<keyword evidence="2" id="KW-1185">Reference proteome</keyword>
<proteinExistence type="predicted"/>
<gene>
    <name evidence="1" type="ORF">L596_020517</name>
</gene>
<dbReference type="EMBL" id="AZBU02000006">
    <property type="protein sequence ID" value="TKR73177.1"/>
    <property type="molecule type" value="Genomic_DNA"/>
</dbReference>
<comment type="caution">
    <text evidence="1">The sequence shown here is derived from an EMBL/GenBank/DDBJ whole genome shotgun (WGS) entry which is preliminary data.</text>
</comment>
<dbReference type="Proteomes" id="UP000298663">
    <property type="component" value="Unassembled WGS sequence"/>
</dbReference>
<accession>A0A4U5MTS3</accession>
<protein>
    <submittedName>
        <fullName evidence="1">Uncharacterized protein</fullName>
    </submittedName>
</protein>
<organism evidence="1 2">
    <name type="scientific">Steinernema carpocapsae</name>
    <name type="common">Entomopathogenic nematode</name>
    <dbReference type="NCBI Taxonomy" id="34508"/>
    <lineage>
        <taxon>Eukaryota</taxon>
        <taxon>Metazoa</taxon>
        <taxon>Ecdysozoa</taxon>
        <taxon>Nematoda</taxon>
        <taxon>Chromadorea</taxon>
        <taxon>Rhabditida</taxon>
        <taxon>Tylenchina</taxon>
        <taxon>Panagrolaimomorpha</taxon>
        <taxon>Strongyloidoidea</taxon>
        <taxon>Steinernematidae</taxon>
        <taxon>Steinernema</taxon>
    </lineage>
</organism>
<reference evidence="1 2" key="2">
    <citation type="journal article" date="2019" name="G3 (Bethesda)">
        <title>Hybrid Assembly of the Genome of the Entomopathogenic Nematode Steinernema carpocapsae Identifies the X-Chromosome.</title>
        <authorList>
            <person name="Serra L."/>
            <person name="Macchietto M."/>
            <person name="Macias-Munoz A."/>
            <person name="McGill C.J."/>
            <person name="Rodriguez I.M."/>
            <person name="Rodriguez B."/>
            <person name="Murad R."/>
            <person name="Mortazavi A."/>
        </authorList>
    </citation>
    <scope>NUCLEOTIDE SEQUENCE [LARGE SCALE GENOMIC DNA]</scope>
    <source>
        <strain evidence="1 2">ALL</strain>
    </source>
</reference>